<keyword evidence="8" id="KW-0614">Plasmid</keyword>
<dbReference type="OrthoDB" id="9773456at2"/>
<geneLocation type="plasmid" evidence="9">
    <name>pMaq22A_1p DNA</name>
</geneLocation>
<dbReference type="Gene3D" id="1.10.760.10">
    <property type="entry name" value="Cytochrome c-like domain"/>
    <property type="match status" value="1"/>
</dbReference>
<feature type="chain" id="PRO_5002189613" evidence="6">
    <location>
        <begin position="22"/>
        <end position="212"/>
    </location>
</feature>
<dbReference type="GO" id="GO:0009055">
    <property type="term" value="F:electron transfer activity"/>
    <property type="evidence" value="ECO:0007669"/>
    <property type="project" value="InterPro"/>
</dbReference>
<sequence>MRTAKIVLLTLLSAGLLGAFAAAAVIYAGVFNVAATEPHWALTTWVLDTARVRSIRAHAAGLLPPPGYDEQARLVPAVGHFAEHCATCHGGPGAKRSEVAEGMYPEPPNLKGAAGRYSPGELFWILKNGIKMSGMPSMASDGDEMLWSTVALLRKLPDLSDDDYNDLWMQAQAAGDHGSMNHGTAGMDGTKPADLPSTASQPDGGPGHKHSH</sequence>
<dbReference type="EMBL" id="AP014705">
    <property type="protein sequence ID" value="BAQ49330.1"/>
    <property type="molecule type" value="Genomic_DNA"/>
</dbReference>
<evidence type="ECO:0000256" key="5">
    <source>
        <dbReference type="SAM" id="MobiDB-lite"/>
    </source>
</evidence>
<keyword evidence="6" id="KW-0732">Signal</keyword>
<keyword evidence="2 4" id="KW-0479">Metal-binding</keyword>
<dbReference type="AlphaFoldDB" id="A0A0C6G0Q4"/>
<evidence type="ECO:0000313" key="8">
    <source>
        <dbReference type="EMBL" id="BAQ49330.1"/>
    </source>
</evidence>
<dbReference type="KEGG" id="maqu:Maq22A_1p35490"/>
<evidence type="ECO:0000313" key="9">
    <source>
        <dbReference type="Proteomes" id="UP000061432"/>
    </source>
</evidence>
<feature type="signal peptide" evidence="6">
    <location>
        <begin position="1"/>
        <end position="21"/>
    </location>
</feature>
<dbReference type="GO" id="GO:0020037">
    <property type="term" value="F:heme binding"/>
    <property type="evidence" value="ECO:0007669"/>
    <property type="project" value="InterPro"/>
</dbReference>
<name>A0A0C6G0Q4_9HYPH</name>
<protein>
    <submittedName>
        <fullName evidence="8">Cytochrome C</fullName>
    </submittedName>
</protein>
<proteinExistence type="predicted"/>
<dbReference type="PATRIC" id="fig|270351.10.peg.6399"/>
<evidence type="ECO:0000256" key="6">
    <source>
        <dbReference type="SAM" id="SignalP"/>
    </source>
</evidence>
<accession>A0A0C6G0Q4</accession>
<dbReference type="RefSeq" id="WP_060850404.1">
    <property type="nucleotide sequence ID" value="NZ_AP014705.1"/>
</dbReference>
<dbReference type="GO" id="GO:0046872">
    <property type="term" value="F:metal ion binding"/>
    <property type="evidence" value="ECO:0007669"/>
    <property type="project" value="UniProtKB-KW"/>
</dbReference>
<evidence type="ECO:0000256" key="4">
    <source>
        <dbReference type="PROSITE-ProRule" id="PRU00433"/>
    </source>
</evidence>
<organism evidence="8 9">
    <name type="scientific">Methylobacterium aquaticum</name>
    <dbReference type="NCBI Taxonomy" id="270351"/>
    <lineage>
        <taxon>Bacteria</taxon>
        <taxon>Pseudomonadati</taxon>
        <taxon>Pseudomonadota</taxon>
        <taxon>Alphaproteobacteria</taxon>
        <taxon>Hyphomicrobiales</taxon>
        <taxon>Methylobacteriaceae</taxon>
        <taxon>Methylobacterium</taxon>
    </lineage>
</organism>
<feature type="domain" description="Cytochrome c" evidence="7">
    <location>
        <begin position="72"/>
        <end position="175"/>
    </location>
</feature>
<feature type="region of interest" description="Disordered" evidence="5">
    <location>
        <begin position="178"/>
        <end position="212"/>
    </location>
</feature>
<reference evidence="9" key="2">
    <citation type="submission" date="2015-01" db="EMBL/GenBank/DDBJ databases">
        <title>Complete genome sequence of Methylobacterium aquaticum strain 22A.</title>
        <authorList>
            <person name="Tani A."/>
            <person name="Ogura Y."/>
            <person name="Hayashi T."/>
        </authorList>
    </citation>
    <scope>NUCLEOTIDE SEQUENCE [LARGE SCALE GENOMIC DNA]</scope>
    <source>
        <strain evidence="9">MA-22A</strain>
        <plasmid evidence="9">Plasmid pMaq22A_1p DNA</plasmid>
    </source>
</reference>
<keyword evidence="1 4" id="KW-0349">Heme</keyword>
<evidence type="ECO:0000256" key="2">
    <source>
        <dbReference type="ARBA" id="ARBA00022723"/>
    </source>
</evidence>
<dbReference type="SUPFAM" id="SSF46626">
    <property type="entry name" value="Cytochrome c"/>
    <property type="match status" value="1"/>
</dbReference>
<dbReference type="InterPro" id="IPR036909">
    <property type="entry name" value="Cyt_c-like_dom_sf"/>
</dbReference>
<dbReference type="Pfam" id="PF13442">
    <property type="entry name" value="Cytochrome_CBB3"/>
    <property type="match status" value="1"/>
</dbReference>
<evidence type="ECO:0000256" key="1">
    <source>
        <dbReference type="ARBA" id="ARBA00022617"/>
    </source>
</evidence>
<gene>
    <name evidence="8" type="ORF">Maq22A_1p35490</name>
</gene>
<dbReference type="Proteomes" id="UP000061432">
    <property type="component" value="Plasmid pMaq22A_1p"/>
</dbReference>
<dbReference type="PROSITE" id="PS51007">
    <property type="entry name" value="CYTC"/>
    <property type="match status" value="1"/>
</dbReference>
<dbReference type="InterPro" id="IPR009056">
    <property type="entry name" value="Cyt_c-like_dom"/>
</dbReference>
<evidence type="ECO:0000256" key="3">
    <source>
        <dbReference type="ARBA" id="ARBA00023004"/>
    </source>
</evidence>
<keyword evidence="3 4" id="KW-0408">Iron</keyword>
<reference evidence="8 9" key="1">
    <citation type="journal article" date="2015" name="Genome Announc.">
        <title>Complete Genome Sequence of Methylobacterium aquaticum Strain 22A, Isolated from Racomitrium japonicum Moss.</title>
        <authorList>
            <person name="Tani A."/>
            <person name="Ogura Y."/>
            <person name="Hayashi T."/>
            <person name="Kimbara K."/>
        </authorList>
    </citation>
    <scope>NUCLEOTIDE SEQUENCE [LARGE SCALE GENOMIC DNA]</scope>
    <source>
        <strain evidence="8 9">MA-22A</strain>
        <plasmid evidence="9">Plasmid pMaq22A_1p DNA</plasmid>
    </source>
</reference>
<evidence type="ECO:0000259" key="7">
    <source>
        <dbReference type="PROSITE" id="PS51007"/>
    </source>
</evidence>